<evidence type="ECO:0000256" key="1">
    <source>
        <dbReference type="SAM" id="Phobius"/>
    </source>
</evidence>
<dbReference type="Pfam" id="PF11667">
    <property type="entry name" value="DUF3267"/>
    <property type="match status" value="1"/>
</dbReference>
<dbReference type="AlphaFoldDB" id="A0ABD5RHK7"/>
<accession>A0ABD5RHK7</accession>
<keyword evidence="1" id="KW-1133">Transmembrane helix</keyword>
<keyword evidence="1" id="KW-0812">Transmembrane</keyword>
<proteinExistence type="predicted"/>
<organism evidence="2 3">
    <name type="scientific">Halomarina salina</name>
    <dbReference type="NCBI Taxonomy" id="1872699"/>
    <lineage>
        <taxon>Archaea</taxon>
        <taxon>Methanobacteriati</taxon>
        <taxon>Methanobacteriota</taxon>
        <taxon>Stenosarchaea group</taxon>
        <taxon>Halobacteria</taxon>
        <taxon>Halobacteriales</taxon>
        <taxon>Natronomonadaceae</taxon>
        <taxon>Halomarina</taxon>
    </lineage>
</organism>
<comment type="caution">
    <text evidence="2">The sequence shown here is derived from an EMBL/GenBank/DDBJ whole genome shotgun (WGS) entry which is preliminary data.</text>
</comment>
<feature type="transmembrane region" description="Helical" evidence="1">
    <location>
        <begin position="131"/>
        <end position="158"/>
    </location>
</feature>
<dbReference type="Proteomes" id="UP001596099">
    <property type="component" value="Unassembled WGS sequence"/>
</dbReference>
<dbReference type="RefSeq" id="WP_247418206.1">
    <property type="nucleotide sequence ID" value="NZ_JALLGW010000001.1"/>
</dbReference>
<gene>
    <name evidence="2" type="ORF">ACFPYI_00720</name>
</gene>
<feature type="transmembrane region" description="Helical" evidence="1">
    <location>
        <begin position="44"/>
        <end position="65"/>
    </location>
</feature>
<keyword evidence="3" id="KW-1185">Reference proteome</keyword>
<reference evidence="2 3" key="1">
    <citation type="journal article" date="2019" name="Int. J. Syst. Evol. Microbiol.">
        <title>The Global Catalogue of Microorganisms (GCM) 10K type strain sequencing project: providing services to taxonomists for standard genome sequencing and annotation.</title>
        <authorList>
            <consortium name="The Broad Institute Genomics Platform"/>
            <consortium name="The Broad Institute Genome Sequencing Center for Infectious Disease"/>
            <person name="Wu L."/>
            <person name="Ma J."/>
        </authorList>
    </citation>
    <scope>NUCLEOTIDE SEQUENCE [LARGE SCALE GENOMIC DNA]</scope>
    <source>
        <strain evidence="2 3">CGMCC 1.12543</strain>
    </source>
</reference>
<protein>
    <submittedName>
        <fullName evidence="2">DUF3267 domain-containing protein</fullName>
    </submittedName>
</protein>
<dbReference type="InterPro" id="IPR021683">
    <property type="entry name" value="DUF3267"/>
</dbReference>
<feature type="transmembrane region" description="Helical" evidence="1">
    <location>
        <begin position="21"/>
        <end position="38"/>
    </location>
</feature>
<name>A0ABD5RHK7_9EURY</name>
<sequence>MDDVDSPGGYEPYRRYPIGGAAVDFVALAIAVALWTLLEVDSLVGALSLAHGVVVILTVLPVLMAHEIVHYATGRLLGLTPTIHWGFPTPHAAPLRQHVRRGQNVAVLLAPTVLISGGALAATLVVSHPLALAVCTFVALVNTACAAGDLVGATWLAWQPPGTLVYLDAAQDRARELYARPK</sequence>
<feature type="transmembrane region" description="Helical" evidence="1">
    <location>
        <begin position="105"/>
        <end position="125"/>
    </location>
</feature>
<dbReference type="EMBL" id="JBHSQH010000001">
    <property type="protein sequence ID" value="MFC5969842.1"/>
    <property type="molecule type" value="Genomic_DNA"/>
</dbReference>
<evidence type="ECO:0000313" key="2">
    <source>
        <dbReference type="EMBL" id="MFC5969842.1"/>
    </source>
</evidence>
<evidence type="ECO:0000313" key="3">
    <source>
        <dbReference type="Proteomes" id="UP001596099"/>
    </source>
</evidence>
<keyword evidence="1" id="KW-0472">Membrane</keyword>